<dbReference type="Gene3D" id="3.10.520.10">
    <property type="entry name" value="ApbE-like domains"/>
    <property type="match status" value="1"/>
</dbReference>
<keyword evidence="6 10" id="KW-0274">FAD</keyword>
<evidence type="ECO:0000256" key="5">
    <source>
        <dbReference type="ARBA" id="ARBA00022723"/>
    </source>
</evidence>
<comment type="similarity">
    <text evidence="10 12">Belongs to the ApbE family.</text>
</comment>
<dbReference type="RefSeq" id="WP_216714119.1">
    <property type="nucleotide sequence ID" value="NZ_JACVEL010000005.1"/>
</dbReference>
<keyword evidence="12" id="KW-0472">Membrane</keyword>
<evidence type="ECO:0000256" key="9">
    <source>
        <dbReference type="ARBA" id="ARBA00048540"/>
    </source>
</evidence>
<dbReference type="PIRSF" id="PIRSF006268">
    <property type="entry name" value="ApbE"/>
    <property type="match status" value="1"/>
</dbReference>
<dbReference type="Pfam" id="PF02424">
    <property type="entry name" value="ApbE"/>
    <property type="match status" value="1"/>
</dbReference>
<evidence type="ECO:0000256" key="2">
    <source>
        <dbReference type="ARBA" id="ARBA00016337"/>
    </source>
</evidence>
<accession>A0A8J6PPV8</accession>
<proteinExistence type="inferred from homology"/>
<evidence type="ECO:0000256" key="11">
    <source>
        <dbReference type="PIRSR" id="PIRSR006268-2"/>
    </source>
</evidence>
<dbReference type="GO" id="GO:0005886">
    <property type="term" value="C:plasma membrane"/>
    <property type="evidence" value="ECO:0007669"/>
    <property type="project" value="UniProtKB-SubCell"/>
</dbReference>
<evidence type="ECO:0000256" key="1">
    <source>
        <dbReference type="ARBA" id="ARBA00011955"/>
    </source>
</evidence>
<keyword evidence="12" id="KW-1003">Cell membrane</keyword>
<keyword evidence="12" id="KW-0449">Lipoprotein</keyword>
<organism evidence="13 14">
    <name type="scientific">Taishania pollutisoli</name>
    <dbReference type="NCBI Taxonomy" id="2766479"/>
    <lineage>
        <taxon>Bacteria</taxon>
        <taxon>Pseudomonadati</taxon>
        <taxon>Bacteroidota</taxon>
        <taxon>Flavobacteriia</taxon>
        <taxon>Flavobacteriales</taxon>
        <taxon>Crocinitomicaceae</taxon>
        <taxon>Taishania</taxon>
    </lineage>
</organism>
<dbReference type="SUPFAM" id="SSF143631">
    <property type="entry name" value="ApbE-like"/>
    <property type="match status" value="1"/>
</dbReference>
<comment type="caution">
    <text evidence="13">The sequence shown here is derived from an EMBL/GenBank/DDBJ whole genome shotgun (WGS) entry which is preliminary data.</text>
</comment>
<evidence type="ECO:0000256" key="7">
    <source>
        <dbReference type="ARBA" id="ARBA00022842"/>
    </source>
</evidence>
<dbReference type="PROSITE" id="PS51257">
    <property type="entry name" value="PROKAR_LIPOPROTEIN"/>
    <property type="match status" value="1"/>
</dbReference>
<reference evidence="13" key="1">
    <citation type="submission" date="2020-09" db="EMBL/GenBank/DDBJ databases">
        <title>Taishania pollutisoli gen. nov., sp. nov., Isolated from Tetrabromobisphenol A-Contaminated Soil.</title>
        <authorList>
            <person name="Chen Q."/>
        </authorList>
    </citation>
    <scope>NUCLEOTIDE SEQUENCE</scope>
    <source>
        <strain evidence="13">CZZ-1</strain>
    </source>
</reference>
<keyword evidence="5 10" id="KW-0479">Metal-binding</keyword>
<dbReference type="PANTHER" id="PTHR30040">
    <property type="entry name" value="THIAMINE BIOSYNTHESIS LIPOPROTEIN APBE"/>
    <property type="match status" value="1"/>
</dbReference>
<evidence type="ECO:0000256" key="6">
    <source>
        <dbReference type="ARBA" id="ARBA00022827"/>
    </source>
</evidence>
<feature type="binding site" evidence="11">
    <location>
        <position position="297"/>
    </location>
    <ligand>
        <name>Mg(2+)</name>
        <dbReference type="ChEBI" id="CHEBI:18420"/>
    </ligand>
</feature>
<comment type="cofactor">
    <cofactor evidence="11">
        <name>Mg(2+)</name>
        <dbReference type="ChEBI" id="CHEBI:18420"/>
    </cofactor>
    <cofactor evidence="11">
        <name>Mn(2+)</name>
        <dbReference type="ChEBI" id="CHEBI:29035"/>
    </cofactor>
    <text evidence="11">Magnesium. Can also use manganese.</text>
</comment>
<evidence type="ECO:0000256" key="4">
    <source>
        <dbReference type="ARBA" id="ARBA00022679"/>
    </source>
</evidence>
<keyword evidence="12" id="KW-0997">Cell inner membrane</keyword>
<dbReference type="EC" id="2.7.1.180" evidence="1 10"/>
<keyword evidence="14" id="KW-1185">Reference proteome</keyword>
<dbReference type="InterPro" id="IPR003374">
    <property type="entry name" value="ApbE-like_sf"/>
</dbReference>
<sequence>MRNYSVIISGLLFLLSCAPQNSSPEKGFKFSGHTQGTTYTIIVAEDSIHFQQSEIDELLAAFDTILSTYIPESEISKLNASEANYAFKDTHSFFKNCYTISQEVYTNSNGLFDPSVYPLVKEWGFFDKSEHIPDQQVIDSILSFTGFEHTKHHSVLFDADSVKFTKKDPRFKLDFNGIAQGYSVDVIAGFIENRGHHNYYVEIGGELRVKGVNREGKKWFVGIDTPSEENEAHSIITTVSITDCGMATSGNYRNFFEKDGKKYGHTLHPATGKPIATDVLSATVVAENAALADAYATVFLILGKERGIQFLENNKNLKVLLIYVDSDDQLKIYTTIDQTEQPA</sequence>
<feature type="binding site" evidence="11">
    <location>
        <position position="177"/>
    </location>
    <ligand>
        <name>Mg(2+)</name>
        <dbReference type="ChEBI" id="CHEBI:18420"/>
    </ligand>
</feature>
<dbReference type="GO" id="GO:0046872">
    <property type="term" value="F:metal ion binding"/>
    <property type="evidence" value="ECO:0007669"/>
    <property type="project" value="UniProtKB-UniRule"/>
</dbReference>
<keyword evidence="7 10" id="KW-0460">Magnesium</keyword>
<protein>
    <recommendedName>
        <fullName evidence="2 10">FAD:protein FMN transferase</fullName>
        <ecNumber evidence="1 10">2.7.1.180</ecNumber>
    </recommendedName>
    <alternativeName>
        <fullName evidence="8 10">Flavin transferase</fullName>
    </alternativeName>
</protein>
<dbReference type="AlphaFoldDB" id="A0A8J6PPV8"/>
<comment type="function">
    <text evidence="12">Flavin transferase that catalyzes the transfer of the FMN moiety of FAD and its covalent binding to the hydroxyl group of a threonine residue in a target flavoprotein.</text>
</comment>
<keyword evidence="3 10" id="KW-0285">Flavoprotein</keyword>
<dbReference type="PANTHER" id="PTHR30040:SF2">
    <property type="entry name" value="FAD:PROTEIN FMN TRANSFERASE"/>
    <property type="match status" value="1"/>
</dbReference>
<evidence type="ECO:0000256" key="12">
    <source>
        <dbReference type="RuleBase" id="RU363002"/>
    </source>
</evidence>
<evidence type="ECO:0000256" key="8">
    <source>
        <dbReference type="ARBA" id="ARBA00031306"/>
    </source>
</evidence>
<evidence type="ECO:0000313" key="14">
    <source>
        <dbReference type="Proteomes" id="UP000652681"/>
    </source>
</evidence>
<dbReference type="Proteomes" id="UP000652681">
    <property type="component" value="Unassembled WGS sequence"/>
</dbReference>
<gene>
    <name evidence="13" type="ORF">H9Y05_09285</name>
</gene>
<evidence type="ECO:0000256" key="10">
    <source>
        <dbReference type="PIRNR" id="PIRNR006268"/>
    </source>
</evidence>
<evidence type="ECO:0000313" key="13">
    <source>
        <dbReference type="EMBL" id="MBC9812663.1"/>
    </source>
</evidence>
<comment type="subcellular location">
    <subcellularLocation>
        <location evidence="12">Cell inner membrane</location>
        <topology evidence="12">Lipid-anchor</topology>
        <orientation evidence="12">Periplasmic side</orientation>
    </subcellularLocation>
</comment>
<dbReference type="EMBL" id="JACVEL010000005">
    <property type="protein sequence ID" value="MBC9812663.1"/>
    <property type="molecule type" value="Genomic_DNA"/>
</dbReference>
<evidence type="ECO:0000256" key="3">
    <source>
        <dbReference type="ARBA" id="ARBA00022630"/>
    </source>
</evidence>
<name>A0A8J6PPV8_9FLAO</name>
<keyword evidence="4 10" id="KW-0808">Transferase</keyword>
<comment type="catalytic activity">
    <reaction evidence="9 10 12">
        <text>L-threonyl-[protein] + FAD = FMN-L-threonyl-[protein] + AMP + H(+)</text>
        <dbReference type="Rhea" id="RHEA:36847"/>
        <dbReference type="Rhea" id="RHEA-COMP:11060"/>
        <dbReference type="Rhea" id="RHEA-COMP:11061"/>
        <dbReference type="ChEBI" id="CHEBI:15378"/>
        <dbReference type="ChEBI" id="CHEBI:30013"/>
        <dbReference type="ChEBI" id="CHEBI:57692"/>
        <dbReference type="ChEBI" id="CHEBI:74257"/>
        <dbReference type="ChEBI" id="CHEBI:456215"/>
        <dbReference type="EC" id="2.7.1.180"/>
    </reaction>
</comment>
<feature type="binding site" evidence="11">
    <location>
        <position position="293"/>
    </location>
    <ligand>
        <name>Mg(2+)</name>
        <dbReference type="ChEBI" id="CHEBI:18420"/>
    </ligand>
</feature>
<dbReference type="InterPro" id="IPR024932">
    <property type="entry name" value="ApbE"/>
</dbReference>
<dbReference type="GO" id="GO:0016740">
    <property type="term" value="F:transferase activity"/>
    <property type="evidence" value="ECO:0007669"/>
    <property type="project" value="UniProtKB-UniRule"/>
</dbReference>